<sequence length="1087" mass="120948">MVKMNFSNYRLSNKALWIMAFLMTLLSVSSVFAQNPLTQDGRNIIKGQVFLPDGKGVNVILRSGSGGTRTADSTGRFIVELRRLPDTLRFNAVGYITVSRIIRNPEESKRYLSVKMVPEIRDLGDVQISTGYQRVRPNEVNGSVSVIDEKRLNARTGTNILDRIIGQTSGVTLNVGKANGNPQNTTGISIRGLGTINGPLDPLIVVDGFIYEGNINNINPFDVQDISILKDASAASIWGARAGNGVIVIATKKGRYNQDIVVSFNANTTVNEKPNLGSFRTMSSSDYIDVEKMLFEKGFFDNRINTGYQALTPVVEILLALRSNKLTNVEATKQLDLLRSKDVRDSYLKSFYRHAVTQQYALSIRGGAINNSYSLSAGHDQTVDESYSSTQRTNLRFAHSYKVSSKLTLSTNILLTAASFQNGRPVYGSLSSAGRQPTYLKFEDELGNAIPLAQVYRQIYTDTAGGGKLLDWKYYPANEYENTIFKQKRREIYGSISLNYKILSFLSADLTYQQQFQQEISTDDYSVNSYYARNLVNSYSQLNRSTGIVKYNIPKGGISRVAQNNINSATYRFQLNGIKNFGVHSVNIIVGAEARNSGTDGNTNLFYGYNGDPLTYGNVDYINSFPNFITGSTNQISSGDVLTKLDYRFISLYGNAVYSLKGKYTVSASVRKDGSNIFGANTNDKWKPLWSAGLGWTISDENFYNLRELPILRLTSTFGYSGNVDLSRTASPVGLYGSNAITGLPYVRIRTINNPDLKWEQLSQLNIKIDFATRKDRIKGSIAYYIKRGSDLYGLTPFDYTAWGGAADVTRNVADMKGYGVDAEFHSLNVQSGNVKWDTDLYFNYSENKTVKYYRQSVTGIFGLLGAGQSITPIEGKPLYAIAAYKWAGLNSSGLPQGYLKGAVSTDYAAISAEGNLNGDNIRYIGPASPVYFGSLINSFNFKNITLSFNLSYRFGYFARKETISYNSLVNSGIGNADYEKRWQKPGDESFTNVPAFIYPINGLSDSFYQNSEVNIIRGDNIRLDYVNLGYRFDAGKWRFPFRTFDLFFNATSLGIIWRANKDGIDPDYVGRINPFEGYTFGIRGSF</sequence>
<dbReference type="InterPro" id="IPR039426">
    <property type="entry name" value="TonB-dep_rcpt-like"/>
</dbReference>
<dbReference type="Gene3D" id="2.40.170.20">
    <property type="entry name" value="TonB-dependent receptor, beta-barrel domain"/>
    <property type="match status" value="1"/>
</dbReference>
<evidence type="ECO:0000256" key="3">
    <source>
        <dbReference type="ARBA" id="ARBA00022452"/>
    </source>
</evidence>
<accession>A0A1I0TTJ5</accession>
<keyword evidence="5 7" id="KW-0472">Membrane</keyword>
<dbReference type="Pfam" id="PF07715">
    <property type="entry name" value="Plug"/>
    <property type="match status" value="1"/>
</dbReference>
<evidence type="ECO:0000313" key="11">
    <source>
        <dbReference type="Proteomes" id="UP000198836"/>
    </source>
</evidence>
<dbReference type="InterPro" id="IPR023996">
    <property type="entry name" value="TonB-dep_OMP_SusC/RagA"/>
</dbReference>
<dbReference type="AlphaFoldDB" id="A0A1I0TTJ5"/>
<organism evidence="10 11">
    <name type="scientific">Pedobacter suwonensis</name>
    <dbReference type="NCBI Taxonomy" id="332999"/>
    <lineage>
        <taxon>Bacteria</taxon>
        <taxon>Pseudomonadati</taxon>
        <taxon>Bacteroidota</taxon>
        <taxon>Sphingobacteriia</taxon>
        <taxon>Sphingobacteriales</taxon>
        <taxon>Sphingobacteriaceae</taxon>
        <taxon>Pedobacter</taxon>
    </lineage>
</organism>
<keyword evidence="11" id="KW-1185">Reference proteome</keyword>
<keyword evidence="4 7" id="KW-0812">Transmembrane</keyword>
<evidence type="ECO:0000256" key="1">
    <source>
        <dbReference type="ARBA" id="ARBA00004571"/>
    </source>
</evidence>
<evidence type="ECO:0000256" key="6">
    <source>
        <dbReference type="ARBA" id="ARBA00023237"/>
    </source>
</evidence>
<evidence type="ECO:0000313" key="10">
    <source>
        <dbReference type="EMBL" id="SFA55048.1"/>
    </source>
</evidence>
<dbReference type="GO" id="GO:0009279">
    <property type="term" value="C:cell outer membrane"/>
    <property type="evidence" value="ECO:0007669"/>
    <property type="project" value="UniProtKB-SubCell"/>
</dbReference>
<dbReference type="InterPro" id="IPR012910">
    <property type="entry name" value="Plug_dom"/>
</dbReference>
<reference evidence="11" key="1">
    <citation type="submission" date="2016-10" db="EMBL/GenBank/DDBJ databases">
        <authorList>
            <person name="Varghese N."/>
            <person name="Submissions S."/>
        </authorList>
    </citation>
    <scope>NUCLEOTIDE SEQUENCE [LARGE SCALE GENOMIC DNA]</scope>
    <source>
        <strain evidence="11">DSM 18130</strain>
    </source>
</reference>
<dbReference type="STRING" id="332999.SAMN04488511_11474"/>
<evidence type="ECO:0000256" key="5">
    <source>
        <dbReference type="ARBA" id="ARBA00023136"/>
    </source>
</evidence>
<dbReference type="Proteomes" id="UP000198836">
    <property type="component" value="Unassembled WGS sequence"/>
</dbReference>
<dbReference type="NCBIfam" id="TIGR04057">
    <property type="entry name" value="SusC_RagA_signa"/>
    <property type="match status" value="1"/>
</dbReference>
<name>A0A1I0TTJ5_9SPHI</name>
<protein>
    <submittedName>
        <fullName evidence="10">TonB-linked outer membrane protein, SusC/RagA family</fullName>
    </submittedName>
</protein>
<evidence type="ECO:0000256" key="2">
    <source>
        <dbReference type="ARBA" id="ARBA00022448"/>
    </source>
</evidence>
<evidence type="ECO:0000256" key="4">
    <source>
        <dbReference type="ARBA" id="ARBA00022692"/>
    </source>
</evidence>
<dbReference type="EMBL" id="FOJM01000014">
    <property type="protein sequence ID" value="SFA55048.1"/>
    <property type="molecule type" value="Genomic_DNA"/>
</dbReference>
<comment type="similarity">
    <text evidence="7">Belongs to the TonB-dependent receptor family.</text>
</comment>
<gene>
    <name evidence="10" type="ORF">SAMN04488511_11474</name>
</gene>
<feature type="signal peptide" evidence="8">
    <location>
        <begin position="1"/>
        <end position="33"/>
    </location>
</feature>
<dbReference type="InterPro" id="IPR023997">
    <property type="entry name" value="TonB-dep_OMP_SusC/RagA_CS"/>
</dbReference>
<dbReference type="PROSITE" id="PS52016">
    <property type="entry name" value="TONB_DEPENDENT_REC_3"/>
    <property type="match status" value="1"/>
</dbReference>
<evidence type="ECO:0000256" key="8">
    <source>
        <dbReference type="SAM" id="SignalP"/>
    </source>
</evidence>
<keyword evidence="3 7" id="KW-1134">Transmembrane beta strand</keyword>
<dbReference type="SUPFAM" id="SSF56935">
    <property type="entry name" value="Porins"/>
    <property type="match status" value="1"/>
</dbReference>
<dbReference type="Gene3D" id="2.170.130.10">
    <property type="entry name" value="TonB-dependent receptor, plug domain"/>
    <property type="match status" value="1"/>
</dbReference>
<evidence type="ECO:0000256" key="7">
    <source>
        <dbReference type="PROSITE-ProRule" id="PRU01360"/>
    </source>
</evidence>
<feature type="chain" id="PRO_5011698291" evidence="8">
    <location>
        <begin position="34"/>
        <end position="1087"/>
    </location>
</feature>
<keyword evidence="6 7" id="KW-0998">Cell outer membrane</keyword>
<dbReference type="InterPro" id="IPR036942">
    <property type="entry name" value="Beta-barrel_TonB_sf"/>
</dbReference>
<keyword evidence="2 7" id="KW-0813">Transport</keyword>
<feature type="domain" description="TonB-dependent receptor plug" evidence="9">
    <location>
        <begin position="138"/>
        <end position="246"/>
    </location>
</feature>
<proteinExistence type="inferred from homology"/>
<dbReference type="NCBIfam" id="TIGR04056">
    <property type="entry name" value="OMP_RagA_SusC"/>
    <property type="match status" value="1"/>
</dbReference>
<keyword evidence="8" id="KW-0732">Signal</keyword>
<evidence type="ECO:0000259" key="9">
    <source>
        <dbReference type="Pfam" id="PF07715"/>
    </source>
</evidence>
<comment type="subcellular location">
    <subcellularLocation>
        <location evidence="1 7">Cell outer membrane</location>
        <topology evidence="1 7">Multi-pass membrane protein</topology>
    </subcellularLocation>
</comment>
<dbReference type="InterPro" id="IPR037066">
    <property type="entry name" value="Plug_dom_sf"/>
</dbReference>